<dbReference type="PANTHER" id="PTHR14859">
    <property type="entry name" value="CALCOFLUOR WHITE HYPERSENSITIVE PROTEIN PRECURSOR"/>
    <property type="match status" value="1"/>
</dbReference>
<dbReference type="AlphaFoldDB" id="A0A0S4LH40"/>
<keyword evidence="4" id="KW-1185">Reference proteome</keyword>
<feature type="signal peptide" evidence="1">
    <location>
        <begin position="1"/>
        <end position="25"/>
    </location>
</feature>
<feature type="domain" description="Endonuclease/exonuclease/phosphatase" evidence="2">
    <location>
        <begin position="38"/>
        <end position="298"/>
    </location>
</feature>
<evidence type="ECO:0000313" key="3">
    <source>
        <dbReference type="EMBL" id="CUS35949.1"/>
    </source>
</evidence>
<dbReference type="GO" id="GO:0004527">
    <property type="term" value="F:exonuclease activity"/>
    <property type="evidence" value="ECO:0007669"/>
    <property type="project" value="UniProtKB-KW"/>
</dbReference>
<keyword evidence="3" id="KW-0255">Endonuclease</keyword>
<organism evidence="3 4">
    <name type="scientific">Candidatus Nitrospira nitrosa</name>
    <dbReference type="NCBI Taxonomy" id="1742972"/>
    <lineage>
        <taxon>Bacteria</taxon>
        <taxon>Pseudomonadati</taxon>
        <taxon>Nitrospirota</taxon>
        <taxon>Nitrospiria</taxon>
        <taxon>Nitrospirales</taxon>
        <taxon>Nitrospiraceae</taxon>
        <taxon>Nitrospira</taxon>
    </lineage>
</organism>
<proteinExistence type="predicted"/>
<name>A0A0S4LH40_9BACT</name>
<dbReference type="OrthoDB" id="9787701at2"/>
<dbReference type="GO" id="GO:0016020">
    <property type="term" value="C:membrane"/>
    <property type="evidence" value="ECO:0007669"/>
    <property type="project" value="GOC"/>
</dbReference>
<keyword evidence="1" id="KW-0732">Signal</keyword>
<dbReference type="SUPFAM" id="SSF56219">
    <property type="entry name" value="DNase I-like"/>
    <property type="match status" value="1"/>
</dbReference>
<accession>A0A0S4LH40</accession>
<evidence type="ECO:0000313" key="4">
    <source>
        <dbReference type="Proteomes" id="UP000199032"/>
    </source>
</evidence>
<dbReference type="Proteomes" id="UP000199032">
    <property type="component" value="Unassembled WGS sequence"/>
</dbReference>
<dbReference type="Pfam" id="PF03372">
    <property type="entry name" value="Exo_endo_phos"/>
    <property type="match status" value="1"/>
</dbReference>
<dbReference type="InterPro" id="IPR051916">
    <property type="entry name" value="GPI-anchor_lipid_remodeler"/>
</dbReference>
<dbReference type="GO" id="GO:0004519">
    <property type="term" value="F:endonuclease activity"/>
    <property type="evidence" value="ECO:0007669"/>
    <property type="project" value="UniProtKB-KW"/>
</dbReference>
<sequence>MFRRTFHIFLWLTAILGLFPLPSMAEPGQGAPSRLRVLTYNLLHDGGWSGFFESGTHLEERLEMTIQELRRLQPDIIALQEASESRKHGNVPQRIAEALGYQMVFAPATERIFGLSLVDKLITAAIGFKEGSAILSRYPIATSEVYDLPRCQRRLDPRILLRAEITAPDGPVQIFSAHTAKGDDCQLQRVGELFREHQGTGRAILMGDLNAGEQSPVLMGWQKEPGLIDVFRAVNPGVSGGTVWQNIYVDWPTTDRRVDFIFVLDEGTGSSPVVHSSTLAFDQPGRLPNGDAIWPSDHRGVTAEIEFLPLDRPRISRLPDASAR</sequence>
<dbReference type="STRING" id="1742972.COMA1_20546"/>
<dbReference type="RefSeq" id="WP_090748505.1">
    <property type="nucleotide sequence ID" value="NZ_CZQA01000008.1"/>
</dbReference>
<dbReference type="GO" id="GO:0006506">
    <property type="term" value="P:GPI anchor biosynthetic process"/>
    <property type="evidence" value="ECO:0007669"/>
    <property type="project" value="TreeGrafter"/>
</dbReference>
<evidence type="ECO:0000256" key="1">
    <source>
        <dbReference type="SAM" id="SignalP"/>
    </source>
</evidence>
<gene>
    <name evidence="3" type="ORF">COMA1_20546</name>
</gene>
<dbReference type="EMBL" id="CZQA01000008">
    <property type="protein sequence ID" value="CUS35949.1"/>
    <property type="molecule type" value="Genomic_DNA"/>
</dbReference>
<evidence type="ECO:0000259" key="2">
    <source>
        <dbReference type="Pfam" id="PF03372"/>
    </source>
</evidence>
<keyword evidence="3" id="KW-0269">Exonuclease</keyword>
<dbReference type="InterPro" id="IPR036691">
    <property type="entry name" value="Endo/exonu/phosph_ase_sf"/>
</dbReference>
<feature type="chain" id="PRO_5006623967" evidence="1">
    <location>
        <begin position="26"/>
        <end position="324"/>
    </location>
</feature>
<keyword evidence="3" id="KW-0378">Hydrolase</keyword>
<dbReference type="PANTHER" id="PTHR14859:SF15">
    <property type="entry name" value="ENDONUCLEASE_EXONUCLEASE_PHOSPHATASE DOMAIN-CONTAINING PROTEIN"/>
    <property type="match status" value="1"/>
</dbReference>
<reference evidence="3 4" key="1">
    <citation type="submission" date="2015-10" db="EMBL/GenBank/DDBJ databases">
        <authorList>
            <person name="Gilbert D.G."/>
        </authorList>
    </citation>
    <scope>NUCLEOTIDE SEQUENCE [LARGE SCALE GENOMIC DNA]</scope>
    <source>
        <strain evidence="3">COMA1</strain>
    </source>
</reference>
<dbReference type="Gene3D" id="3.60.10.10">
    <property type="entry name" value="Endonuclease/exonuclease/phosphatase"/>
    <property type="match status" value="1"/>
</dbReference>
<protein>
    <submittedName>
        <fullName evidence="3">Putative Endonuclease/exonuclease/phosphatase</fullName>
    </submittedName>
</protein>
<keyword evidence="3" id="KW-0540">Nuclease</keyword>
<dbReference type="InterPro" id="IPR005135">
    <property type="entry name" value="Endo/exonuclease/phosphatase"/>
</dbReference>